<dbReference type="RefSeq" id="WP_083582284.1">
    <property type="nucleotide sequence ID" value="NZ_FPKW01000002.1"/>
</dbReference>
<protein>
    <submittedName>
        <fullName evidence="2">Helix-turn-helix domain-containing protein</fullName>
    </submittedName>
</protein>
<dbReference type="Proteomes" id="UP000182034">
    <property type="component" value="Unassembled WGS sequence"/>
</dbReference>
<feature type="domain" description="Helix-turn-helix" evidence="1">
    <location>
        <begin position="42"/>
        <end position="93"/>
    </location>
</feature>
<dbReference type="EMBL" id="FPKW01000002">
    <property type="protein sequence ID" value="SFZ91580.1"/>
    <property type="molecule type" value="Genomic_DNA"/>
</dbReference>
<dbReference type="OrthoDB" id="1524679at2"/>
<organism evidence="2 3">
    <name type="scientific">Chryseobacterium limigenitum</name>
    <dbReference type="NCBI Taxonomy" id="1612149"/>
    <lineage>
        <taxon>Bacteria</taxon>
        <taxon>Pseudomonadati</taxon>
        <taxon>Bacteroidota</taxon>
        <taxon>Flavobacteriia</taxon>
        <taxon>Flavobacteriales</taxon>
        <taxon>Weeksellaceae</taxon>
        <taxon>Chryseobacterium group</taxon>
        <taxon>Chryseobacterium</taxon>
    </lineage>
</organism>
<reference evidence="3" key="1">
    <citation type="submission" date="2016-10" db="EMBL/GenBank/DDBJ databases">
        <authorList>
            <person name="Varghese N."/>
            <person name="Submissions S."/>
        </authorList>
    </citation>
    <scope>NUCLEOTIDE SEQUENCE [LARGE SCALE GENOMIC DNA]</scope>
    <source>
        <strain evidence="3">SUR2</strain>
    </source>
</reference>
<evidence type="ECO:0000313" key="2">
    <source>
        <dbReference type="EMBL" id="SFZ91580.1"/>
    </source>
</evidence>
<dbReference type="InterPro" id="IPR041657">
    <property type="entry name" value="HTH_17"/>
</dbReference>
<dbReference type="AlphaFoldDB" id="A0A1K2IGL6"/>
<evidence type="ECO:0000313" key="3">
    <source>
        <dbReference type="Proteomes" id="UP000182034"/>
    </source>
</evidence>
<proteinExistence type="predicted"/>
<sequence length="98" mass="11416">MNFNFNDPNKPIQIIQIDTLSLFEIIKQLKPLLSEKTTPKKWLTLKEAKTLLGIKSSTTILKLKNEGKLRYCNLTSKKILYDYDSIMEYLKSNAEDTF</sequence>
<dbReference type="STRING" id="1612149.SAMN05216324_102419"/>
<gene>
    <name evidence="2" type="ORF">SAMN05216324_102419</name>
</gene>
<evidence type="ECO:0000259" key="1">
    <source>
        <dbReference type="Pfam" id="PF12728"/>
    </source>
</evidence>
<dbReference type="Pfam" id="PF12728">
    <property type="entry name" value="HTH_17"/>
    <property type="match status" value="1"/>
</dbReference>
<accession>A0A1K2IGL6</accession>
<keyword evidence="3" id="KW-1185">Reference proteome</keyword>
<name>A0A1K2IGL6_9FLAO</name>